<gene>
    <name evidence="1" type="ORF">EV182_006537</name>
</gene>
<protein>
    <submittedName>
        <fullName evidence="1">Uncharacterized protein</fullName>
    </submittedName>
</protein>
<accession>A0ACC1H8M0</accession>
<proteinExistence type="predicted"/>
<evidence type="ECO:0000313" key="1">
    <source>
        <dbReference type="EMBL" id="KAJ1672770.1"/>
    </source>
</evidence>
<dbReference type="Proteomes" id="UP001145114">
    <property type="component" value="Unassembled WGS sequence"/>
</dbReference>
<evidence type="ECO:0000313" key="2">
    <source>
        <dbReference type="Proteomes" id="UP001145114"/>
    </source>
</evidence>
<reference evidence="1" key="1">
    <citation type="submission" date="2022-06" db="EMBL/GenBank/DDBJ databases">
        <title>Phylogenomic reconstructions and comparative analyses of Kickxellomycotina fungi.</title>
        <authorList>
            <person name="Reynolds N.K."/>
            <person name="Stajich J.E."/>
            <person name="Barry K."/>
            <person name="Grigoriev I.V."/>
            <person name="Crous P."/>
            <person name="Smith M.E."/>
        </authorList>
    </citation>
    <scope>NUCLEOTIDE SEQUENCE</scope>
    <source>
        <strain evidence="1">RSA 2271</strain>
    </source>
</reference>
<keyword evidence="2" id="KW-1185">Reference proteome</keyword>
<feature type="non-terminal residue" evidence="1">
    <location>
        <position position="1"/>
    </location>
</feature>
<comment type="caution">
    <text evidence="1">The sequence shown here is derived from an EMBL/GenBank/DDBJ whole genome shotgun (WGS) entry which is preliminary data.</text>
</comment>
<sequence>EVSVTLGFVPTELAGYTFTGTVVDAIATRIAQYMNAWTAWSEDLQGNLDAFFSSLSTHHADVYTNVFNAIDGSTELPDKLDNDNLESMWSWYARIVEALPCQLAASAVWYNLPVGNDFEDHMHVATGECSGVGNGTYSKDSGIVFTGTRTVTKTITVRVTEGEATETTSTTVTDTINTGTPTGNWVTTLETTTLTIASDGSTVNGDDGAHGGGYSGVIYIPPSRSGAITLNQQPEEISSA</sequence>
<name>A0ACC1H8M0_9FUNG</name>
<feature type="non-terminal residue" evidence="1">
    <location>
        <position position="240"/>
    </location>
</feature>
<organism evidence="1 2">
    <name type="scientific">Spiromyces aspiralis</name>
    <dbReference type="NCBI Taxonomy" id="68401"/>
    <lineage>
        <taxon>Eukaryota</taxon>
        <taxon>Fungi</taxon>
        <taxon>Fungi incertae sedis</taxon>
        <taxon>Zoopagomycota</taxon>
        <taxon>Kickxellomycotina</taxon>
        <taxon>Kickxellomycetes</taxon>
        <taxon>Kickxellales</taxon>
        <taxon>Kickxellaceae</taxon>
        <taxon>Spiromyces</taxon>
    </lineage>
</organism>
<dbReference type="EMBL" id="JAMZIH010007870">
    <property type="protein sequence ID" value="KAJ1672770.1"/>
    <property type="molecule type" value="Genomic_DNA"/>
</dbReference>